<keyword evidence="3 7" id="KW-0812">Transmembrane</keyword>
<keyword evidence="4 7" id="KW-1133">Transmembrane helix</keyword>
<comment type="subcellular location">
    <subcellularLocation>
        <location evidence="1">Cell membrane</location>
        <topology evidence="1">Multi-pass membrane protein</topology>
    </subcellularLocation>
</comment>
<evidence type="ECO:0000256" key="1">
    <source>
        <dbReference type="ARBA" id="ARBA00004651"/>
    </source>
</evidence>
<dbReference type="PANTHER" id="PTHR39087:SF2">
    <property type="entry name" value="UPF0104 MEMBRANE PROTEIN MJ1595"/>
    <property type="match status" value="1"/>
</dbReference>
<evidence type="ECO:0000256" key="7">
    <source>
        <dbReference type="SAM" id="Phobius"/>
    </source>
</evidence>
<feature type="transmembrane region" description="Helical" evidence="7">
    <location>
        <begin position="572"/>
        <end position="596"/>
    </location>
</feature>
<evidence type="ECO:0000256" key="2">
    <source>
        <dbReference type="ARBA" id="ARBA00022475"/>
    </source>
</evidence>
<dbReference type="InterPro" id="IPR022791">
    <property type="entry name" value="L-PG_synthase/AglD"/>
</dbReference>
<feature type="compositionally biased region" description="Basic and acidic residues" evidence="6">
    <location>
        <begin position="1"/>
        <end position="23"/>
    </location>
</feature>
<feature type="transmembrane region" description="Helical" evidence="7">
    <location>
        <begin position="680"/>
        <end position="698"/>
    </location>
</feature>
<evidence type="ECO:0000256" key="3">
    <source>
        <dbReference type="ARBA" id="ARBA00022692"/>
    </source>
</evidence>
<keyword evidence="9" id="KW-1185">Reference proteome</keyword>
<accession>A0A543HIK6</accession>
<dbReference type="AlphaFoldDB" id="A0A543HIK6"/>
<dbReference type="Pfam" id="PF03706">
    <property type="entry name" value="LPG_synthase_TM"/>
    <property type="match status" value="1"/>
</dbReference>
<evidence type="ECO:0000313" key="8">
    <source>
        <dbReference type="EMBL" id="TQM58134.1"/>
    </source>
</evidence>
<comment type="caution">
    <text evidence="8">The sequence shown here is derived from an EMBL/GenBank/DDBJ whole genome shotgun (WGS) entry which is preliminary data.</text>
</comment>
<dbReference type="PANTHER" id="PTHR39087">
    <property type="entry name" value="UPF0104 MEMBRANE PROTEIN MJ1595"/>
    <property type="match status" value="1"/>
</dbReference>
<reference evidence="8 9" key="1">
    <citation type="submission" date="2019-06" db="EMBL/GenBank/DDBJ databases">
        <title>Genome sequencing of plant associated microbes to promote plant fitness in Sorghum bicolor and Oryza sativa.</title>
        <authorList>
            <person name="Coleman-Derr D."/>
        </authorList>
    </citation>
    <scope>NUCLEOTIDE SEQUENCE [LARGE SCALE GENOMIC DNA]</scope>
    <source>
        <strain evidence="8 9">KV-663</strain>
    </source>
</reference>
<proteinExistence type="predicted"/>
<dbReference type="GO" id="GO:0005886">
    <property type="term" value="C:plasma membrane"/>
    <property type="evidence" value="ECO:0007669"/>
    <property type="project" value="UniProtKB-SubCell"/>
</dbReference>
<keyword evidence="5 7" id="KW-0472">Membrane</keyword>
<evidence type="ECO:0000313" key="9">
    <source>
        <dbReference type="Proteomes" id="UP000316747"/>
    </source>
</evidence>
<feature type="transmembrane region" description="Helical" evidence="7">
    <location>
        <begin position="235"/>
        <end position="256"/>
    </location>
</feature>
<keyword evidence="2" id="KW-1003">Cell membrane</keyword>
<dbReference type="EMBL" id="VFPM01000003">
    <property type="protein sequence ID" value="TQM58134.1"/>
    <property type="molecule type" value="Genomic_DNA"/>
</dbReference>
<feature type="transmembrane region" description="Helical" evidence="7">
    <location>
        <begin position="71"/>
        <end position="92"/>
    </location>
</feature>
<feature type="transmembrane region" description="Helical" evidence="7">
    <location>
        <begin position="608"/>
        <end position="626"/>
    </location>
</feature>
<dbReference type="Proteomes" id="UP000316747">
    <property type="component" value="Unassembled WGS sequence"/>
</dbReference>
<gene>
    <name evidence="8" type="ORF">FBY41_3492</name>
</gene>
<name>A0A543HIK6_9MICO</name>
<protein>
    <submittedName>
        <fullName evidence="8">Uncharacterized protein (TIRG00374 family)</fullName>
    </submittedName>
</protein>
<feature type="region of interest" description="Disordered" evidence="6">
    <location>
        <begin position="1"/>
        <end position="24"/>
    </location>
</feature>
<feature type="transmembrane region" description="Helical" evidence="7">
    <location>
        <begin position="759"/>
        <end position="778"/>
    </location>
</feature>
<dbReference type="RefSeq" id="WP_141845512.1">
    <property type="nucleotide sequence ID" value="NZ_VFPM01000003.1"/>
</dbReference>
<feature type="transmembrane region" description="Helical" evidence="7">
    <location>
        <begin position="790"/>
        <end position="812"/>
    </location>
</feature>
<feature type="transmembrane region" description="Helical" evidence="7">
    <location>
        <begin position="186"/>
        <end position="204"/>
    </location>
</feature>
<feature type="transmembrane region" description="Helical" evidence="7">
    <location>
        <begin position="145"/>
        <end position="166"/>
    </location>
</feature>
<feature type="transmembrane region" description="Helical" evidence="7">
    <location>
        <begin position="730"/>
        <end position="752"/>
    </location>
</feature>
<evidence type="ECO:0000256" key="4">
    <source>
        <dbReference type="ARBA" id="ARBA00022989"/>
    </source>
</evidence>
<organism evidence="8 9">
    <name type="scientific">Humibacillus xanthopallidus</name>
    <dbReference type="NCBI Taxonomy" id="412689"/>
    <lineage>
        <taxon>Bacteria</taxon>
        <taxon>Bacillati</taxon>
        <taxon>Actinomycetota</taxon>
        <taxon>Actinomycetes</taxon>
        <taxon>Micrococcales</taxon>
        <taxon>Intrasporangiaceae</taxon>
        <taxon>Humibacillus</taxon>
    </lineage>
</organism>
<evidence type="ECO:0000256" key="5">
    <source>
        <dbReference type="ARBA" id="ARBA00023136"/>
    </source>
</evidence>
<feature type="transmembrane region" description="Helical" evidence="7">
    <location>
        <begin position="533"/>
        <end position="552"/>
    </location>
</feature>
<dbReference type="OrthoDB" id="5242664at2"/>
<sequence length="837" mass="87057">MPSPDEPREGGEPDADHGVRVEPTEPVTAVTVVEPVDADQPAQPDEPVDPAAAVEVIEPPIPDRVRRPADAIRLAVVTLFLVLGFVLADLAVGTRGAVEQDLAEATGGLPRILLTLLAWLSGLGAVLLPIAVGADLLVRRRPLQLVQALGAAVVGGILVIICVALVTTGHGGFLTDVLSRPTSTGQSPPLDIVVVSMIALLTVADIAGRKWISPIATTVVAATVLTTFLSGLVTLTALICSLLLGWLVGLAFRVGFGAVSTRPPGVDVARVLLDTGVPLERLRLVDANAAGDRRYAGTTESGSVDVHVIDRDTFGLASGRRLLRAVRLRSGFSRPPAVTLRAELEHRTLMGLLLADAGVHAPRPVAVSEVGPFAAVIAYVEPQGVTLAELDDLDDEQLAQVWRLVQTLHRRRIAHRGLSRRAVLIDAEGRVGLRTLGAGDLAADDITLRIDLAQLLTSVAIVVGPQRAVSSAVNALGKEAVVRAVPVLQSVALTPDTRSALKERKGLLGELRDELMTLRPSTEEVAPVELRRVTLRSVVTLIGGVVAGYLVLTQLAQVDLGEVIRTAQWEWVIVLVVFAAATFAGASIALAGAVQIHLRFIRTYMTQLAVAFSGLVAPAAVGNIALNTRYLQTSGLPPAVAGASVGVAQVAQFCSYFVLLVVAGVLAGTGPAVSFSPSPVLVAGILAVVIVAIGLLAVPKVRGVITDRVMPQVRSAVPQVLAIFQHPKKLAQLLGGALLLDVSFVASLVCATRAFGSDAPIPAVAVVYFAGAIIGSAVPTPGGLGGIEAAMSAGLIAIGVPGGTAVSAVLLYRLATYWLPIPFGWFSLNRLQKIGAI</sequence>
<feature type="transmembrane region" description="Helical" evidence="7">
    <location>
        <begin position="112"/>
        <end position="138"/>
    </location>
</feature>
<feature type="transmembrane region" description="Helical" evidence="7">
    <location>
        <begin position="646"/>
        <end position="668"/>
    </location>
</feature>
<evidence type="ECO:0000256" key="6">
    <source>
        <dbReference type="SAM" id="MobiDB-lite"/>
    </source>
</evidence>